<evidence type="ECO:0000313" key="2">
    <source>
        <dbReference type="Proteomes" id="UP000596145"/>
    </source>
</evidence>
<protein>
    <submittedName>
        <fullName evidence="1">Uncharacterized protein</fullName>
    </submittedName>
</protein>
<sequence length="247" mass="27272">MQLTQNRSETEYSDQKFIRLRKKRSFKDALLEQEDCFADCRRRDGYNPSCPAIAENNVPETSQTTVSEDLAVKADKFVTAEDGQFVLDRRAAKDQLTPEELREVSEAIATTNKQIRHGIETTETESVTWQNTITVYNSQEDQIHAEERGISGGATKVDFSWNKATIYLSKETLATAAGGVSVAGIFIPERIVSKVFSAVGGIGAVAIGNNIERGVIFDVNYAELGISVLVPPFGIPTWAPIHNARMQ</sequence>
<dbReference type="Proteomes" id="UP000596145">
    <property type="component" value="Chromosome"/>
</dbReference>
<dbReference type="AlphaFoldDB" id="A0A7T4JV64"/>
<evidence type="ECO:0000313" key="1">
    <source>
        <dbReference type="EMBL" id="QQB46593.1"/>
    </source>
</evidence>
<dbReference type="OrthoDB" id="2339780at2"/>
<accession>A0A7T4JV64</accession>
<reference evidence="1 2" key="1">
    <citation type="submission" date="2020-12" db="EMBL/GenBank/DDBJ databases">
        <title>FDA dAtabase for Regulatory Grade micrObial Sequences (FDA-ARGOS): Supporting development and validation of Infectious Disease Dx tests.</title>
        <authorList>
            <person name="Sproer C."/>
            <person name="Gronow S."/>
            <person name="Severitt S."/>
            <person name="Schroder I."/>
            <person name="Tallon L."/>
            <person name="Sadzewicz L."/>
            <person name="Zhao X."/>
            <person name="Boylan J."/>
            <person name="Ott S."/>
            <person name="Bowen H."/>
            <person name="Vavikolanu K."/>
            <person name="Mehta A."/>
            <person name="Aluvathingal J."/>
            <person name="Nadendla S."/>
            <person name="Lowell S."/>
            <person name="Myers T."/>
            <person name="Yan Y."/>
            <person name="Sichtig H."/>
        </authorList>
    </citation>
    <scope>NUCLEOTIDE SEQUENCE [LARGE SCALE GENOMIC DNA]</scope>
    <source>
        <strain evidence="1 2">FDAARGOS_1053</strain>
    </source>
</reference>
<proteinExistence type="predicted"/>
<dbReference type="RefSeq" id="WP_084036039.1">
    <property type="nucleotide sequence ID" value="NZ_CP066007.1"/>
</dbReference>
<name>A0A7T4JV64_9CORY</name>
<dbReference type="GeneID" id="92759087"/>
<dbReference type="EMBL" id="CP066007">
    <property type="protein sequence ID" value="QQB46593.1"/>
    <property type="molecule type" value="Genomic_DNA"/>
</dbReference>
<organism evidence="1 2">
    <name type="scientific">Corynebacterium glucuronolyticum</name>
    <dbReference type="NCBI Taxonomy" id="39791"/>
    <lineage>
        <taxon>Bacteria</taxon>
        <taxon>Bacillati</taxon>
        <taxon>Actinomycetota</taxon>
        <taxon>Actinomycetes</taxon>
        <taxon>Mycobacteriales</taxon>
        <taxon>Corynebacteriaceae</taxon>
        <taxon>Corynebacterium</taxon>
    </lineage>
</organism>
<gene>
    <name evidence="1" type="ORF">I6I10_01145</name>
</gene>